<dbReference type="AlphaFoldDB" id="A0A143PIL6"/>
<protein>
    <submittedName>
        <fullName evidence="1">Uncharacterized protein</fullName>
    </submittedName>
</protein>
<accession>A0A143PIL6</accession>
<dbReference type="EMBL" id="CP015136">
    <property type="protein sequence ID" value="AMY08090.1"/>
    <property type="molecule type" value="Genomic_DNA"/>
</dbReference>
<keyword evidence="2" id="KW-1185">Reference proteome</keyword>
<evidence type="ECO:0000313" key="1">
    <source>
        <dbReference type="EMBL" id="AMY08090.1"/>
    </source>
</evidence>
<dbReference type="RefSeq" id="WP_110169955.1">
    <property type="nucleotide sequence ID" value="NZ_CP015136.1"/>
</dbReference>
<dbReference type="Proteomes" id="UP000076079">
    <property type="component" value="Chromosome"/>
</dbReference>
<evidence type="ECO:0000313" key="2">
    <source>
        <dbReference type="Proteomes" id="UP000076079"/>
    </source>
</evidence>
<reference evidence="1 2" key="1">
    <citation type="journal article" date="2016" name="Genome Announc.">
        <title>First Complete Genome Sequence of a Subdivision 6 Acidobacterium Strain.</title>
        <authorList>
            <person name="Huang S."/>
            <person name="Vieira S."/>
            <person name="Bunk B."/>
            <person name="Riedel T."/>
            <person name="Sproer C."/>
            <person name="Overmann J."/>
        </authorList>
    </citation>
    <scope>NUCLEOTIDE SEQUENCE [LARGE SCALE GENOMIC DNA]</scope>
    <source>
        <strain evidence="2">DSM 100886 HEG_-6_39</strain>
    </source>
</reference>
<proteinExistence type="predicted"/>
<reference evidence="2" key="2">
    <citation type="submission" date="2016-04" db="EMBL/GenBank/DDBJ databases">
        <title>First Complete Genome Sequence of a Subdivision 6 Acidobacterium.</title>
        <authorList>
            <person name="Huang S."/>
            <person name="Vieira S."/>
            <person name="Bunk B."/>
            <person name="Riedel T."/>
            <person name="Sproeer C."/>
            <person name="Overmann J."/>
        </authorList>
    </citation>
    <scope>NUCLEOTIDE SEQUENCE [LARGE SCALE GENOMIC DNA]</scope>
    <source>
        <strain evidence="2">DSM 100886 HEG_-6_39</strain>
    </source>
</reference>
<sequence>MTTGQRLQALAMTCPSCGQLLVPPLAGSTLTIAWYACPCGNFWSARVRDGRPVVPALALPPRPPSG</sequence>
<organism evidence="1 2">
    <name type="scientific">Luteitalea pratensis</name>
    <dbReference type="NCBI Taxonomy" id="1855912"/>
    <lineage>
        <taxon>Bacteria</taxon>
        <taxon>Pseudomonadati</taxon>
        <taxon>Acidobacteriota</taxon>
        <taxon>Vicinamibacteria</taxon>
        <taxon>Vicinamibacterales</taxon>
        <taxon>Vicinamibacteraceae</taxon>
        <taxon>Luteitalea</taxon>
    </lineage>
</organism>
<gene>
    <name evidence="1" type="ORF">LuPra_01278</name>
</gene>
<name>A0A143PIL6_LUTPR</name>
<dbReference type="STRING" id="1855912.LuPra_01278"/>
<dbReference type="KEGG" id="abac:LuPra_01278"/>